<accession>A0A7C2WPA4</accession>
<keyword evidence="1" id="KW-0472">Membrane</keyword>
<keyword evidence="1" id="KW-0812">Transmembrane</keyword>
<organism evidence="3">
    <name type="scientific">Thermorudis sp</name>
    <dbReference type="NCBI Taxonomy" id="1969470"/>
    <lineage>
        <taxon>Bacteria</taxon>
        <taxon>Pseudomonadati</taxon>
        <taxon>Thermomicrobiota</taxon>
        <taxon>Thermomicrobia</taxon>
        <taxon>Thermomicrobia incertae sedis</taxon>
        <taxon>Thermorudis</taxon>
    </lineage>
</organism>
<feature type="transmembrane region" description="Helical" evidence="1">
    <location>
        <begin position="84"/>
        <end position="107"/>
    </location>
</feature>
<feature type="transmembrane region" description="Helical" evidence="1">
    <location>
        <begin position="335"/>
        <end position="354"/>
    </location>
</feature>
<reference evidence="3" key="1">
    <citation type="journal article" date="2020" name="mSystems">
        <title>Genome- and Community-Level Interaction Insights into Carbon Utilization and Element Cycling Functions of Hydrothermarchaeota in Hydrothermal Sediment.</title>
        <authorList>
            <person name="Zhou Z."/>
            <person name="Liu Y."/>
            <person name="Xu W."/>
            <person name="Pan J."/>
            <person name="Luo Z.H."/>
            <person name="Li M."/>
        </authorList>
    </citation>
    <scope>NUCLEOTIDE SEQUENCE [LARGE SCALE GENOMIC DNA]</scope>
    <source>
        <strain evidence="3">SpSt-192</strain>
    </source>
</reference>
<dbReference type="EMBL" id="DSID01000066">
    <property type="protein sequence ID" value="HEX69777.1"/>
    <property type="molecule type" value="Genomic_DNA"/>
</dbReference>
<evidence type="ECO:0000256" key="1">
    <source>
        <dbReference type="SAM" id="Phobius"/>
    </source>
</evidence>
<feature type="transmembrane region" description="Helical" evidence="1">
    <location>
        <begin position="55"/>
        <end position="72"/>
    </location>
</feature>
<evidence type="ECO:0000259" key="2">
    <source>
        <dbReference type="Pfam" id="PF13559"/>
    </source>
</evidence>
<dbReference type="InterPro" id="IPR025403">
    <property type="entry name" value="TgpA-like_C"/>
</dbReference>
<protein>
    <submittedName>
        <fullName evidence="3">DUF4129 domain-containing protein</fullName>
    </submittedName>
</protein>
<sequence>MTARRRRARLSSLALPRPAFDWRIESLTAMLILAEAAIVYVYVGALLPGRAVPHAPFPALLLVGLLLAGYALPRLLEALYVRSGAYEVVLSMAVCFSLLLASKLAMFPSAPWLDGDWVAGFGRSLILRPSEAERPAWGVVAVVGYAWWRGRARGEPSLESTYDLLRWGSLLLAGGLVLALIASPPEGMIRLRLPAAVLWFVTAALAGIALARLRLEALRSSGPLGGTWLLAVAGALAGIVLLAIFLAGIVNRQVLELLWMILWPVLWLIGLLFRVVILLLALLTFILILPILWFLERQGLGRSLTGGRAGWWLEPLSRLHEAVRLQIQVADPVRYLLAGMILATVVSWLGRWVYRRRRRWRVPTPEVRELVLEGPPSLDGLRRRLRRALRRRSGRQDPLDALRGDPRWCYTLRVRLAYRRLLRQASRVGLGRRPAQTPQEYERLLVECLPEVAEPVDELTQLYQAARYRPLPAEPADAERAQRALSTALAALQMTGRSRDALDPRQRE</sequence>
<keyword evidence="1" id="KW-1133">Transmembrane helix</keyword>
<dbReference type="AlphaFoldDB" id="A0A7C2WPA4"/>
<feature type="transmembrane region" description="Helical" evidence="1">
    <location>
        <begin position="262"/>
        <end position="295"/>
    </location>
</feature>
<feature type="transmembrane region" description="Helical" evidence="1">
    <location>
        <begin position="20"/>
        <end position="43"/>
    </location>
</feature>
<name>A0A7C2WPA4_9BACT</name>
<comment type="caution">
    <text evidence="3">The sequence shown here is derived from an EMBL/GenBank/DDBJ whole genome shotgun (WGS) entry which is preliminary data.</text>
</comment>
<feature type="transmembrane region" description="Helical" evidence="1">
    <location>
        <begin position="164"/>
        <end position="183"/>
    </location>
</feature>
<evidence type="ECO:0000313" key="3">
    <source>
        <dbReference type="EMBL" id="HEX69777.1"/>
    </source>
</evidence>
<gene>
    <name evidence="3" type="ORF">ENP13_00820</name>
</gene>
<feature type="transmembrane region" description="Helical" evidence="1">
    <location>
        <begin position="227"/>
        <end position="250"/>
    </location>
</feature>
<feature type="transmembrane region" description="Helical" evidence="1">
    <location>
        <begin position="195"/>
        <end position="215"/>
    </location>
</feature>
<dbReference type="Pfam" id="PF13559">
    <property type="entry name" value="DUF4129"/>
    <property type="match status" value="1"/>
</dbReference>
<feature type="domain" description="Protein-glutamine gamma-glutamyltransferase-like C-terminal" evidence="2">
    <location>
        <begin position="417"/>
        <end position="485"/>
    </location>
</feature>
<proteinExistence type="predicted"/>